<reference evidence="1" key="1">
    <citation type="submission" date="2021-05" db="EMBL/GenBank/DDBJ databases">
        <authorList>
            <person name="Scholz U."/>
            <person name="Mascher M."/>
            <person name="Fiebig A."/>
        </authorList>
    </citation>
    <scope>NUCLEOTIDE SEQUENCE [LARGE SCALE GENOMIC DNA]</scope>
</reference>
<dbReference type="EnsemblPlants" id="AVESA.00010b.r2.5DG0988550.1">
    <property type="protein sequence ID" value="AVESA.00010b.r2.5DG0988550.1.CDS.1"/>
    <property type="gene ID" value="AVESA.00010b.r2.5DG0988550"/>
</dbReference>
<name>A0ACD5YK77_AVESA</name>
<sequence length="429" mass="47256">MAAAPWDELPDDIVHQINAHLPCPLDRVFMAASCKSWGTPPVGPPPRSLPCLLLPLARGPSVACILGGGSMHGLGLPEDVRRARFFGSYEGMWAFLALRRREGHVLLNFRTGERIPLPDIEFGEITRMRRAVYGDNGAVVGVRWAAIGGPRRPVMMLAATLSSPPAVDDGECIAGAILNVLGPEGCVHHWRYVCFWRLGSRMAIDAEEVVSASVGWSPQDIAYFDGRFFVLTKGEHLRTYVVLNEPYPMRHGVDNLHAKLCNLYHTGGGDNPSDAVPRAGYLVESRGELLMVAKEWMPDDGAASCIRLFKLTPAVVPLSDDPEFSLTWTAVESLDGRLLVVGPGCSRAYECADFPSGCIEEGVYFLDDRTYYNCTYFAPYFPEQSNSDEFACVDNGRCCLLPARPEQSFPIKPWEGSFSTYSPPIWLLP</sequence>
<accession>A0ACD5YK77</accession>
<evidence type="ECO:0000313" key="1">
    <source>
        <dbReference type="EnsemblPlants" id="AVESA.00010b.r2.5DG0988550.1.CDS.1"/>
    </source>
</evidence>
<protein>
    <submittedName>
        <fullName evidence="1">Uncharacterized protein</fullName>
    </submittedName>
</protein>
<evidence type="ECO:0000313" key="2">
    <source>
        <dbReference type="Proteomes" id="UP001732700"/>
    </source>
</evidence>
<dbReference type="Proteomes" id="UP001732700">
    <property type="component" value="Chromosome 5D"/>
</dbReference>
<reference evidence="1" key="2">
    <citation type="submission" date="2025-09" db="UniProtKB">
        <authorList>
            <consortium name="EnsemblPlants"/>
        </authorList>
    </citation>
    <scope>IDENTIFICATION</scope>
</reference>
<organism evidence="1 2">
    <name type="scientific">Avena sativa</name>
    <name type="common">Oat</name>
    <dbReference type="NCBI Taxonomy" id="4498"/>
    <lineage>
        <taxon>Eukaryota</taxon>
        <taxon>Viridiplantae</taxon>
        <taxon>Streptophyta</taxon>
        <taxon>Embryophyta</taxon>
        <taxon>Tracheophyta</taxon>
        <taxon>Spermatophyta</taxon>
        <taxon>Magnoliopsida</taxon>
        <taxon>Liliopsida</taxon>
        <taxon>Poales</taxon>
        <taxon>Poaceae</taxon>
        <taxon>BOP clade</taxon>
        <taxon>Pooideae</taxon>
        <taxon>Poodae</taxon>
        <taxon>Poeae</taxon>
        <taxon>Poeae Chloroplast Group 1 (Aveneae type)</taxon>
        <taxon>Aveninae</taxon>
        <taxon>Avena</taxon>
    </lineage>
</organism>
<proteinExistence type="predicted"/>
<keyword evidence="2" id="KW-1185">Reference proteome</keyword>